<sequence>MKFPEVIEVLANLATATTIVVLYLSITQLNQANEDAQLANSIKVLDQGMQVEQDYQTGKIQARQVLSFYYQVYLYQQNERLLAEPFQALNLSLCRFVLDDPRAREFWQNAPKQYYTQSFVAFIDRMARSKKCA</sequence>
<protein>
    <submittedName>
        <fullName evidence="1">Uncharacterized protein</fullName>
    </submittedName>
</protein>
<evidence type="ECO:0000313" key="1">
    <source>
        <dbReference type="EMBL" id="OLF54463.1"/>
    </source>
</evidence>
<evidence type="ECO:0000313" key="2">
    <source>
        <dbReference type="Proteomes" id="UP000185578"/>
    </source>
</evidence>
<dbReference type="EMBL" id="MSCT01000009">
    <property type="protein sequence ID" value="OLF54463.1"/>
    <property type="molecule type" value="Genomic_DNA"/>
</dbReference>
<dbReference type="RefSeq" id="WP_075119086.1">
    <property type="nucleotide sequence ID" value="NZ_MSCT01000009.1"/>
</dbReference>
<gene>
    <name evidence="1" type="ORF">BTN82_10670</name>
</gene>
<name>A0A1Q8ERP4_9PSED</name>
<comment type="caution">
    <text evidence="1">The sequence shown here is derived from an EMBL/GenBank/DDBJ whole genome shotgun (WGS) entry which is preliminary data.</text>
</comment>
<organism evidence="1 2">
    <name type="scientific">Pseudomonas chlororaphis</name>
    <dbReference type="NCBI Taxonomy" id="587753"/>
    <lineage>
        <taxon>Bacteria</taxon>
        <taxon>Pseudomonadati</taxon>
        <taxon>Pseudomonadota</taxon>
        <taxon>Gammaproteobacteria</taxon>
        <taxon>Pseudomonadales</taxon>
        <taxon>Pseudomonadaceae</taxon>
        <taxon>Pseudomonas</taxon>
    </lineage>
</organism>
<accession>A0A1Q8ERP4</accession>
<dbReference type="AlphaFoldDB" id="A0A1Q8ERP4"/>
<dbReference type="Proteomes" id="UP000185578">
    <property type="component" value="Unassembled WGS sequence"/>
</dbReference>
<reference evidence="1 2" key="1">
    <citation type="submission" date="2016-12" db="EMBL/GenBank/DDBJ databases">
        <authorList>
            <person name="Song W.-J."/>
            <person name="Kurnit D.M."/>
        </authorList>
    </citation>
    <scope>NUCLEOTIDE SEQUENCE [LARGE SCALE GENOMIC DNA]</scope>
    <source>
        <strain evidence="1 2">PCL1601</strain>
    </source>
</reference>
<proteinExistence type="predicted"/>